<proteinExistence type="predicted"/>
<dbReference type="OrthoDB" id="2559326at2759"/>
<name>A0A423WZA1_9PEZI</name>
<reference evidence="2 3" key="1">
    <citation type="submission" date="2015-09" db="EMBL/GenBank/DDBJ databases">
        <title>Host preference determinants of Valsa canker pathogens revealed by comparative genomics.</title>
        <authorList>
            <person name="Yin Z."/>
            <person name="Huang L."/>
        </authorList>
    </citation>
    <scope>NUCLEOTIDE SEQUENCE [LARGE SCALE GENOMIC DNA]</scope>
    <source>
        <strain evidence="2 3">03-1</strain>
    </source>
</reference>
<gene>
    <name evidence="2" type="ORF">VMCG_02915</name>
</gene>
<dbReference type="EMBL" id="LKEA01000005">
    <property type="protein sequence ID" value="ROW08813.1"/>
    <property type="molecule type" value="Genomic_DNA"/>
</dbReference>
<evidence type="ECO:0000313" key="2">
    <source>
        <dbReference type="EMBL" id="ROW08813.1"/>
    </source>
</evidence>
<protein>
    <submittedName>
        <fullName evidence="2">Uncharacterized protein</fullName>
    </submittedName>
</protein>
<organism evidence="2 3">
    <name type="scientific">Cytospora schulzeri</name>
    <dbReference type="NCBI Taxonomy" id="448051"/>
    <lineage>
        <taxon>Eukaryota</taxon>
        <taxon>Fungi</taxon>
        <taxon>Dikarya</taxon>
        <taxon>Ascomycota</taxon>
        <taxon>Pezizomycotina</taxon>
        <taxon>Sordariomycetes</taxon>
        <taxon>Sordariomycetidae</taxon>
        <taxon>Diaporthales</taxon>
        <taxon>Cytosporaceae</taxon>
        <taxon>Cytospora</taxon>
    </lineage>
</organism>
<dbReference type="PANTHER" id="PTHR41800">
    <property type="entry name" value="EXPRESSED PROTEIN"/>
    <property type="match status" value="1"/>
</dbReference>
<dbReference type="Proteomes" id="UP000283895">
    <property type="component" value="Unassembled WGS sequence"/>
</dbReference>
<feature type="compositionally biased region" description="Low complexity" evidence="1">
    <location>
        <begin position="55"/>
        <end position="66"/>
    </location>
</feature>
<evidence type="ECO:0000256" key="1">
    <source>
        <dbReference type="SAM" id="MobiDB-lite"/>
    </source>
</evidence>
<comment type="caution">
    <text evidence="2">The sequence shown here is derived from an EMBL/GenBank/DDBJ whole genome shotgun (WGS) entry which is preliminary data.</text>
</comment>
<dbReference type="InterPro" id="IPR031833">
    <property type="entry name" value="DUF4748"/>
</dbReference>
<dbReference type="AlphaFoldDB" id="A0A423WZA1"/>
<feature type="compositionally biased region" description="Basic and acidic residues" evidence="1">
    <location>
        <begin position="101"/>
        <end position="131"/>
    </location>
</feature>
<dbReference type="PANTHER" id="PTHR41800:SF1">
    <property type="entry name" value="EXPRESSED PROTEIN"/>
    <property type="match status" value="1"/>
</dbReference>
<sequence length="131" mass="14308">MNTVKSFWLGWGSLCVAGAGAYVFAKKSINADRQARLQDQNNKRAMIASLENAENTPSNPGSSSNTAGKIPVNDGSPPKECVVGSPAREMDTDPAPVKHRPLTEHERVYGRSKYEAPEPYRSKKGDRFSDI</sequence>
<feature type="region of interest" description="Disordered" evidence="1">
    <location>
        <begin position="42"/>
        <end position="131"/>
    </location>
</feature>
<accession>A0A423WZA1</accession>
<keyword evidence="3" id="KW-1185">Reference proteome</keyword>
<dbReference type="Pfam" id="PF15932">
    <property type="entry name" value="DUF4748"/>
    <property type="match status" value="1"/>
</dbReference>
<evidence type="ECO:0000313" key="3">
    <source>
        <dbReference type="Proteomes" id="UP000283895"/>
    </source>
</evidence>